<evidence type="ECO:0000313" key="2">
    <source>
        <dbReference type="Proteomes" id="UP000198734"/>
    </source>
</evidence>
<gene>
    <name evidence="1" type="ORF">SAMN05421670_3006</name>
</gene>
<dbReference type="Proteomes" id="UP000198734">
    <property type="component" value="Unassembled WGS sequence"/>
</dbReference>
<dbReference type="EMBL" id="FOXU01000006">
    <property type="protein sequence ID" value="SFQ61878.1"/>
    <property type="molecule type" value="Genomic_DNA"/>
</dbReference>
<protein>
    <submittedName>
        <fullName evidence="1">Uncharacterized protein</fullName>
    </submittedName>
</protein>
<keyword evidence="2" id="KW-1185">Reference proteome</keyword>
<accession>A0A1I5ZZN9</accession>
<dbReference type="RefSeq" id="WP_175496288.1">
    <property type="nucleotide sequence ID" value="NZ_FOXU01000006.1"/>
</dbReference>
<dbReference type="AlphaFoldDB" id="A0A1I5ZZN9"/>
<reference evidence="2" key="1">
    <citation type="submission" date="2016-10" db="EMBL/GenBank/DDBJ databases">
        <authorList>
            <person name="Varghese N."/>
            <person name="Submissions S."/>
        </authorList>
    </citation>
    <scope>NUCLEOTIDE SEQUENCE [LARGE SCALE GENOMIC DNA]</scope>
    <source>
        <strain evidence="2">DSM 11706</strain>
    </source>
</reference>
<name>A0A1I5ZZN9_9BACI</name>
<proteinExistence type="predicted"/>
<organism evidence="1 2">
    <name type="scientific">Psychrobacillus psychrotolerans</name>
    <dbReference type="NCBI Taxonomy" id="126156"/>
    <lineage>
        <taxon>Bacteria</taxon>
        <taxon>Bacillati</taxon>
        <taxon>Bacillota</taxon>
        <taxon>Bacilli</taxon>
        <taxon>Bacillales</taxon>
        <taxon>Bacillaceae</taxon>
        <taxon>Psychrobacillus</taxon>
    </lineage>
</organism>
<sequence>MKKTAANVTRPKSWRTPLKTTQFKGEMKMERENAKLLEITLARKENK</sequence>
<evidence type="ECO:0000313" key="1">
    <source>
        <dbReference type="EMBL" id="SFQ61878.1"/>
    </source>
</evidence>